<dbReference type="GO" id="GO:0003824">
    <property type="term" value="F:catalytic activity"/>
    <property type="evidence" value="ECO:0007669"/>
    <property type="project" value="InterPro"/>
</dbReference>
<dbReference type="InterPro" id="IPR016169">
    <property type="entry name" value="FAD-bd_PCMH_sub2"/>
</dbReference>
<dbReference type="Proteomes" id="UP000026682">
    <property type="component" value="Unassembled WGS sequence"/>
</dbReference>
<dbReference type="InterPro" id="IPR016164">
    <property type="entry name" value="FAD-linked_Oxase-like_C"/>
</dbReference>
<reference evidence="4 5" key="1">
    <citation type="submission" date="2014-03" db="EMBL/GenBank/DDBJ databases">
        <title>Genome sequence of Bordetella holmseii.</title>
        <authorList>
            <person name="Harvill E."/>
            <person name="Goodfield L.L."/>
            <person name="Ivanov Y."/>
            <person name="Meyer J.A."/>
            <person name="Newth C."/>
            <person name="Cassiday P."/>
            <person name="Tondella M.L."/>
            <person name="Liao P."/>
            <person name="Zimmerman J."/>
            <person name="Meert K."/>
            <person name="Wessel D."/>
            <person name="Berger J."/>
            <person name="Dean J.M."/>
            <person name="Holubkov R."/>
            <person name="Burr J."/>
            <person name="Liu T."/>
            <person name="Brinkac L.M."/>
            <person name="Sanka R."/>
            <person name="Kim M."/>
            <person name="Losada L."/>
        </authorList>
    </citation>
    <scope>NUCLEOTIDE SEQUENCE [LARGE SCALE GENOMIC DNA]</scope>
    <source>
        <strain evidence="4 5">CDC-H585-BH</strain>
    </source>
</reference>
<comment type="caution">
    <text evidence="4">The sequence shown here is derived from an EMBL/GenBank/DDBJ whole genome shotgun (WGS) entry which is preliminary data.</text>
</comment>
<name>A0A158M130_9BORD</name>
<evidence type="ECO:0000256" key="2">
    <source>
        <dbReference type="ARBA" id="ARBA00022827"/>
    </source>
</evidence>
<organism evidence="4 5">
    <name type="scientific">Bordetella holmesii CDC-H585-BH</name>
    <dbReference type="NCBI Taxonomy" id="1331206"/>
    <lineage>
        <taxon>Bacteria</taxon>
        <taxon>Pseudomonadati</taxon>
        <taxon>Pseudomonadota</taxon>
        <taxon>Betaproteobacteria</taxon>
        <taxon>Burkholderiales</taxon>
        <taxon>Alcaligenaceae</taxon>
        <taxon>Bordetella</taxon>
    </lineage>
</organism>
<evidence type="ECO:0000256" key="1">
    <source>
        <dbReference type="ARBA" id="ARBA00022630"/>
    </source>
</evidence>
<dbReference type="InterPro" id="IPR036318">
    <property type="entry name" value="FAD-bd_PCMH-like_sf"/>
</dbReference>
<dbReference type="NCBIfam" id="NF008439">
    <property type="entry name" value="PRK11282.1"/>
    <property type="match status" value="1"/>
</dbReference>
<evidence type="ECO:0000259" key="3">
    <source>
        <dbReference type="PROSITE" id="PS51387"/>
    </source>
</evidence>
<dbReference type="AlphaFoldDB" id="A0A158M130"/>
<feature type="domain" description="FAD-binding PCMH-type" evidence="3">
    <location>
        <begin position="1"/>
        <end position="174"/>
    </location>
</feature>
<gene>
    <name evidence="4" type="ORF">L497_0446</name>
</gene>
<protein>
    <submittedName>
        <fullName evidence="4">Putative glycolate oxidase, subunit GlcE</fullName>
    </submittedName>
</protein>
<keyword evidence="1" id="KW-0285">Flavoprotein</keyword>
<dbReference type="PANTHER" id="PTHR11748:SF103">
    <property type="entry name" value="GLYCOLATE OXIDASE SUBUNIT GLCE"/>
    <property type="match status" value="1"/>
</dbReference>
<dbReference type="GO" id="GO:0071949">
    <property type="term" value="F:FAD binding"/>
    <property type="evidence" value="ECO:0007669"/>
    <property type="project" value="InterPro"/>
</dbReference>
<dbReference type="GeneID" id="93120695"/>
<dbReference type="EMBL" id="JFZZ01000119">
    <property type="protein sequence ID" value="KAK88392.1"/>
    <property type="molecule type" value="Genomic_DNA"/>
</dbReference>
<dbReference type="InterPro" id="IPR016166">
    <property type="entry name" value="FAD-bd_PCMH"/>
</dbReference>
<evidence type="ECO:0000313" key="5">
    <source>
        <dbReference type="Proteomes" id="UP000026682"/>
    </source>
</evidence>
<dbReference type="RefSeq" id="WP_005012673.1">
    <property type="nucleotide sequence ID" value="NZ_JFZZ01000119.1"/>
</dbReference>
<dbReference type="STRING" id="35814.BBB42_05565"/>
<dbReference type="SUPFAM" id="SSF55103">
    <property type="entry name" value="FAD-linked oxidases, C-terminal domain"/>
    <property type="match status" value="1"/>
</dbReference>
<sequence length="367" mass="38616">MEFVLSDLCDQVMTAHAGHKQLIIAGGGSKRFYGNTRQPGSAHYVLDMTAYRGIVNYQPSELVVTARAGTPLAELEAVLAEQGQMLAFEPPHFDSGATVGGCVAAGLAGPRRQACGGVRDYVLGVRLLDSQGHLLSFGGEVMKNVAGYDVSRLMSGSLGMFGALIDVSLKVVPKPVCELTVHGQSTQQDALALFARWRRLPLPVSATAWVPDGGGSDGGGWLARLSGSAPALRAARAQVGGKELEPAVACSAWQALREQTHAFFQGGVPLWRLAVSPTAPPLRLGPMLLEWGGGQRWLSARADAQAVRAAAQEAGGHATLFRAHGGPVPADGVFHPLSPGVAQITRRLKQELDPAGLFNPGRMVLEL</sequence>
<evidence type="ECO:0000313" key="4">
    <source>
        <dbReference type="EMBL" id="KAK88392.1"/>
    </source>
</evidence>
<accession>A0A158M130</accession>
<dbReference type="Gene3D" id="3.30.465.10">
    <property type="match status" value="1"/>
</dbReference>
<dbReference type="Pfam" id="PF01565">
    <property type="entry name" value="FAD_binding_4"/>
    <property type="match status" value="1"/>
</dbReference>
<dbReference type="InterPro" id="IPR006094">
    <property type="entry name" value="Oxid_FAD_bind_N"/>
</dbReference>
<dbReference type="PATRIC" id="fig|1331206.3.peg.2911"/>
<dbReference type="PANTHER" id="PTHR11748">
    <property type="entry name" value="D-LACTATE DEHYDROGENASE"/>
    <property type="match status" value="1"/>
</dbReference>
<proteinExistence type="predicted"/>
<dbReference type="PROSITE" id="PS51387">
    <property type="entry name" value="FAD_PCMH"/>
    <property type="match status" value="1"/>
</dbReference>
<keyword evidence="2" id="KW-0274">FAD</keyword>
<dbReference type="SUPFAM" id="SSF56176">
    <property type="entry name" value="FAD-binding/transporter-associated domain-like"/>
    <property type="match status" value="1"/>
</dbReference>